<dbReference type="EMBL" id="JAUTDP010000016">
    <property type="protein sequence ID" value="KAK3388294.1"/>
    <property type="molecule type" value="Genomic_DNA"/>
</dbReference>
<gene>
    <name evidence="1" type="ORF">B0T20DRAFT_365347</name>
</gene>
<evidence type="ECO:0000313" key="1">
    <source>
        <dbReference type="EMBL" id="KAK3388294.1"/>
    </source>
</evidence>
<reference evidence="1" key="1">
    <citation type="journal article" date="2023" name="Mol. Phylogenet. Evol.">
        <title>Genome-scale phylogeny and comparative genomics of the fungal order Sordariales.</title>
        <authorList>
            <person name="Hensen N."/>
            <person name="Bonometti L."/>
            <person name="Westerberg I."/>
            <person name="Brannstrom I.O."/>
            <person name="Guillou S."/>
            <person name="Cros-Aarteil S."/>
            <person name="Calhoun S."/>
            <person name="Haridas S."/>
            <person name="Kuo A."/>
            <person name="Mondo S."/>
            <person name="Pangilinan J."/>
            <person name="Riley R."/>
            <person name="LaButti K."/>
            <person name="Andreopoulos B."/>
            <person name="Lipzen A."/>
            <person name="Chen C."/>
            <person name="Yan M."/>
            <person name="Daum C."/>
            <person name="Ng V."/>
            <person name="Clum A."/>
            <person name="Steindorff A."/>
            <person name="Ohm R.A."/>
            <person name="Martin F."/>
            <person name="Silar P."/>
            <person name="Natvig D.O."/>
            <person name="Lalanne C."/>
            <person name="Gautier V."/>
            <person name="Ament-Velasquez S.L."/>
            <person name="Kruys A."/>
            <person name="Hutchinson M.I."/>
            <person name="Powell A.J."/>
            <person name="Barry K."/>
            <person name="Miller A.N."/>
            <person name="Grigoriev I.V."/>
            <person name="Debuchy R."/>
            <person name="Gladieux P."/>
            <person name="Hiltunen Thoren M."/>
            <person name="Johannesson H."/>
        </authorList>
    </citation>
    <scope>NUCLEOTIDE SEQUENCE</scope>
    <source>
        <strain evidence="1">FGSC 1904</strain>
    </source>
</reference>
<accession>A0AAE0NV96</accession>
<organism evidence="1 2">
    <name type="scientific">Sordaria brevicollis</name>
    <dbReference type="NCBI Taxonomy" id="83679"/>
    <lineage>
        <taxon>Eukaryota</taxon>
        <taxon>Fungi</taxon>
        <taxon>Dikarya</taxon>
        <taxon>Ascomycota</taxon>
        <taxon>Pezizomycotina</taxon>
        <taxon>Sordariomycetes</taxon>
        <taxon>Sordariomycetidae</taxon>
        <taxon>Sordariales</taxon>
        <taxon>Sordariaceae</taxon>
        <taxon>Sordaria</taxon>
    </lineage>
</organism>
<proteinExistence type="predicted"/>
<protein>
    <submittedName>
        <fullName evidence="1">Uncharacterized protein</fullName>
    </submittedName>
</protein>
<sequence length="201" mass="22913">MPEIARSREPYPLDKLLAEIDTDQLLSVVTYPPEWYLRNVLSATEEAAGWARRLWGWGCETADEEECSGLKMGSEFLTTAMGSMGVGDVEAATGDMEAQPPPPASLESLPHEIFTQICEQYPDDPEVARSSAAWMELRLGMGQYRKLVYSRDEYLQHFRWCRLAQERWEAAVRNRDLRTGELVVPEEYETETLENTESAGW</sequence>
<name>A0AAE0NV96_SORBR</name>
<comment type="caution">
    <text evidence="1">The sequence shown here is derived from an EMBL/GenBank/DDBJ whole genome shotgun (WGS) entry which is preliminary data.</text>
</comment>
<dbReference type="Proteomes" id="UP001281003">
    <property type="component" value="Unassembled WGS sequence"/>
</dbReference>
<dbReference type="AlphaFoldDB" id="A0AAE0NV96"/>
<keyword evidence="2" id="KW-1185">Reference proteome</keyword>
<reference evidence="1" key="2">
    <citation type="submission" date="2023-07" db="EMBL/GenBank/DDBJ databases">
        <authorList>
            <consortium name="Lawrence Berkeley National Laboratory"/>
            <person name="Haridas S."/>
            <person name="Hensen N."/>
            <person name="Bonometti L."/>
            <person name="Westerberg I."/>
            <person name="Brannstrom I.O."/>
            <person name="Guillou S."/>
            <person name="Cros-Aarteil S."/>
            <person name="Calhoun S."/>
            <person name="Kuo A."/>
            <person name="Mondo S."/>
            <person name="Pangilinan J."/>
            <person name="Riley R."/>
            <person name="LaButti K."/>
            <person name="Andreopoulos B."/>
            <person name="Lipzen A."/>
            <person name="Chen C."/>
            <person name="Yanf M."/>
            <person name="Daum C."/>
            <person name="Ng V."/>
            <person name="Clum A."/>
            <person name="Steindorff A."/>
            <person name="Ohm R."/>
            <person name="Martin F."/>
            <person name="Silar P."/>
            <person name="Natvig D."/>
            <person name="Lalanne C."/>
            <person name="Gautier V."/>
            <person name="Ament-velasquez S.L."/>
            <person name="Kruys A."/>
            <person name="Hutchinson M.I."/>
            <person name="Powell A.J."/>
            <person name="Barry K."/>
            <person name="Miller A.N."/>
            <person name="Grigoriev I.V."/>
            <person name="Debuchy R."/>
            <person name="Gladieux P."/>
            <person name="Thoren M.H."/>
            <person name="Johannesson H."/>
        </authorList>
    </citation>
    <scope>NUCLEOTIDE SEQUENCE</scope>
    <source>
        <strain evidence="1">FGSC 1904</strain>
    </source>
</reference>
<evidence type="ECO:0000313" key="2">
    <source>
        <dbReference type="Proteomes" id="UP001281003"/>
    </source>
</evidence>